<dbReference type="Gene3D" id="3.90.550.20">
    <property type="match status" value="1"/>
</dbReference>
<dbReference type="GO" id="GO:0006487">
    <property type="term" value="P:protein N-linked glycosylation"/>
    <property type="evidence" value="ECO:0007669"/>
    <property type="project" value="TreeGrafter"/>
</dbReference>
<evidence type="ECO:0000313" key="2">
    <source>
        <dbReference type="Proteomes" id="UP000249364"/>
    </source>
</evidence>
<dbReference type="RefSeq" id="WP_071468263.1">
    <property type="nucleotide sequence ID" value="NZ_MEHT01000003.1"/>
</dbReference>
<dbReference type="AlphaFoldDB" id="A0A2W7RVN5"/>
<dbReference type="STRING" id="121821.GCA_001870675_01220"/>
<dbReference type="Proteomes" id="UP000249364">
    <property type="component" value="Unassembled WGS sequence"/>
</dbReference>
<sequence>MTQPATDLARHLWHAPLSDPAAPQQEVLRALTQGATYDAVKSGLQQLARLGLPGAQVSAQAQARWPNSIDMALLAFDLAPLSQKDAALAQAHHCVIAQNRRRAALAGAYLRMGRAKHARQVLENIDPHSATAPDDTRRRAELALAQGDFARARADIDWLEGQGKVTIAHLLRMQLCYQCDGAVGLHAWLQSIAAPSAALWERAFHIFMSEGDFRNAPQALENWQRLGHTDPATLSRAQTRLALERGDAERAHALLHDRLAAQPHWHWQATDHVQWLRAGQLAQHPPAELLDHAHAACRIHARHDWLHHLRRMLCETVEDWRGLARVPAFSTQTALISARAALRMGLSGQAAAALAPARRGTATAQDMCRLMVLRAEAFWMAGRLCAARKAHHIAAELATDALQRAEVALSGAEIALLAGDAADAGQVLAPAAQGFPDRMAVPLTQARIAFLQGDFTAAMAEHARFNTLKLAQTGTPAPPDVRDRIVADAHLAARGIEAAFAPDQSVAHSVACAGLARVIASPGLSACLLRRAHLRGELPFHPQKGAHIPRVIAHYWQGPHGPAIARARAQWARMHPGFRQHVFDDTSAAVWMRQNFGAEMARRFLALGHAALRADLFRLCWVLRQGGLFADLDEYPRIPVTPWLEGARAVLCVERGFGTIANNFIAAEPDHRVCAMALEHVCTALDQTDTPYAWWHSGPAQWTRATFAHLVKDGGTDIRLLSQAQYCRRVATNLPYPHKRSPDHWR</sequence>
<gene>
    <name evidence="1" type="ORF">LY56_02202</name>
</gene>
<evidence type="ECO:0008006" key="3">
    <source>
        <dbReference type="Google" id="ProtNLM"/>
    </source>
</evidence>
<organism evidence="1 2">
    <name type="scientific">Roseinatronobacter thiooxidans</name>
    <dbReference type="NCBI Taxonomy" id="121821"/>
    <lineage>
        <taxon>Bacteria</taxon>
        <taxon>Pseudomonadati</taxon>
        <taxon>Pseudomonadota</taxon>
        <taxon>Alphaproteobacteria</taxon>
        <taxon>Rhodobacterales</taxon>
        <taxon>Paracoccaceae</taxon>
        <taxon>Roseinatronobacter</taxon>
    </lineage>
</organism>
<dbReference type="PANTHER" id="PTHR31834:SF1">
    <property type="entry name" value="INITIATION-SPECIFIC ALPHA-1,6-MANNOSYLTRANSFERASE"/>
    <property type="match status" value="1"/>
</dbReference>
<proteinExistence type="predicted"/>
<dbReference type="OrthoDB" id="146908at2"/>
<keyword evidence="2" id="KW-1185">Reference proteome</keyword>
<dbReference type="EMBL" id="QKZQ01000009">
    <property type="protein sequence ID" value="PZX42212.1"/>
    <property type="molecule type" value="Genomic_DNA"/>
</dbReference>
<name>A0A2W7RVN5_9RHOB</name>
<evidence type="ECO:0000313" key="1">
    <source>
        <dbReference type="EMBL" id="PZX42212.1"/>
    </source>
</evidence>
<dbReference type="SUPFAM" id="SSF53448">
    <property type="entry name" value="Nucleotide-diphospho-sugar transferases"/>
    <property type="match status" value="1"/>
</dbReference>
<reference evidence="1 2" key="1">
    <citation type="submission" date="2018-06" db="EMBL/GenBank/DDBJ databases">
        <title>Genomic Encyclopedia of Archaeal and Bacterial Type Strains, Phase II (KMG-II): from individual species to whole genera.</title>
        <authorList>
            <person name="Goeker M."/>
        </authorList>
    </citation>
    <scope>NUCLEOTIDE SEQUENCE [LARGE SCALE GENOMIC DNA]</scope>
    <source>
        <strain evidence="1 2">DSM 13087</strain>
    </source>
</reference>
<protein>
    <recommendedName>
        <fullName evidence="3">Glycosyl transferase-like sugar-binding protein</fullName>
    </recommendedName>
</protein>
<dbReference type="PANTHER" id="PTHR31834">
    <property type="entry name" value="INITIATION-SPECIFIC ALPHA-1,6-MANNOSYLTRANSFERASE"/>
    <property type="match status" value="1"/>
</dbReference>
<dbReference type="InterPro" id="IPR029044">
    <property type="entry name" value="Nucleotide-diphossugar_trans"/>
</dbReference>
<comment type="caution">
    <text evidence="1">The sequence shown here is derived from an EMBL/GenBank/DDBJ whole genome shotgun (WGS) entry which is preliminary data.</text>
</comment>
<accession>A0A2W7RVN5</accession>
<dbReference type="InterPro" id="IPR039367">
    <property type="entry name" value="Och1-like"/>
</dbReference>
<dbReference type="GO" id="GO:0000009">
    <property type="term" value="F:alpha-1,6-mannosyltransferase activity"/>
    <property type="evidence" value="ECO:0007669"/>
    <property type="project" value="InterPro"/>
</dbReference>